<dbReference type="PRINTS" id="PR00081">
    <property type="entry name" value="GDHRDH"/>
</dbReference>
<keyword evidence="2" id="KW-0521">NADP</keyword>
<feature type="transmembrane region" description="Helical" evidence="4">
    <location>
        <begin position="236"/>
        <end position="257"/>
    </location>
</feature>
<name>A0A4S4KZJ0_9AGAM</name>
<keyword evidence="3" id="KW-0560">Oxidoreductase</keyword>
<evidence type="ECO:0000313" key="6">
    <source>
        <dbReference type="Proteomes" id="UP000308199"/>
    </source>
</evidence>
<comment type="caution">
    <text evidence="5">The sequence shown here is derived from an EMBL/GenBank/DDBJ whole genome shotgun (WGS) entry which is preliminary data.</text>
</comment>
<sequence>MFRNFRMLYDQTWPPKSKFSIDDIPDLTGKVVIVTGGYAGVGVETVYALLRKNAKVYIAARNSAKAEKAIAELKEKTGHKAVEEFKSKETQLHILFNNGGVMAPPVDQLTADGYDLQFGTNVLGKSISRSTIELLLPTLLETVKSTPEKSVRVITTSSTGHLFYGPKMKWDLLKGDSPARRKYGTQKLYLQSKYGNAVFAFELARRYGDQGIISITLNPGNLKTELQRYVNKWQSAILFISFTDMFCSAFIFQYWILVPASKGALTQLWAGTMPETAEYNGKYLIPWARLGKASAESQDPETGKQLWEWFEAQVKDV</sequence>
<dbReference type="Gene3D" id="3.40.50.720">
    <property type="entry name" value="NAD(P)-binding Rossmann-like Domain"/>
    <property type="match status" value="1"/>
</dbReference>
<dbReference type="Pfam" id="PF00106">
    <property type="entry name" value="adh_short"/>
    <property type="match status" value="1"/>
</dbReference>
<dbReference type="Proteomes" id="UP000308199">
    <property type="component" value="Unassembled WGS sequence"/>
</dbReference>
<gene>
    <name evidence="5" type="ORF">EW145_g5923</name>
</gene>
<dbReference type="PANTHER" id="PTHR24320">
    <property type="entry name" value="RETINOL DEHYDROGENASE"/>
    <property type="match status" value="1"/>
</dbReference>
<dbReference type="EMBL" id="SGPK01000399">
    <property type="protein sequence ID" value="THH03891.1"/>
    <property type="molecule type" value="Genomic_DNA"/>
</dbReference>
<accession>A0A4S4KZJ0</accession>
<reference evidence="5 6" key="1">
    <citation type="submission" date="2019-02" db="EMBL/GenBank/DDBJ databases">
        <title>Genome sequencing of the rare red list fungi Phellinidium pouzarii.</title>
        <authorList>
            <person name="Buettner E."/>
            <person name="Kellner H."/>
        </authorList>
    </citation>
    <scope>NUCLEOTIDE SEQUENCE [LARGE SCALE GENOMIC DNA]</scope>
    <source>
        <strain evidence="5 6">DSM 108285</strain>
    </source>
</reference>
<dbReference type="AlphaFoldDB" id="A0A4S4KZJ0"/>
<dbReference type="InterPro" id="IPR036291">
    <property type="entry name" value="NAD(P)-bd_dom_sf"/>
</dbReference>
<evidence type="ECO:0000256" key="3">
    <source>
        <dbReference type="ARBA" id="ARBA00023002"/>
    </source>
</evidence>
<evidence type="ECO:0000256" key="4">
    <source>
        <dbReference type="SAM" id="Phobius"/>
    </source>
</evidence>
<dbReference type="InterPro" id="IPR002347">
    <property type="entry name" value="SDR_fam"/>
</dbReference>
<dbReference type="SUPFAM" id="SSF51735">
    <property type="entry name" value="NAD(P)-binding Rossmann-fold domains"/>
    <property type="match status" value="1"/>
</dbReference>
<comment type="similarity">
    <text evidence="1">Belongs to the short-chain dehydrogenases/reductases (SDR) family.</text>
</comment>
<evidence type="ECO:0000256" key="2">
    <source>
        <dbReference type="ARBA" id="ARBA00022857"/>
    </source>
</evidence>
<organism evidence="5 6">
    <name type="scientific">Phellinidium pouzarii</name>
    <dbReference type="NCBI Taxonomy" id="167371"/>
    <lineage>
        <taxon>Eukaryota</taxon>
        <taxon>Fungi</taxon>
        <taxon>Dikarya</taxon>
        <taxon>Basidiomycota</taxon>
        <taxon>Agaricomycotina</taxon>
        <taxon>Agaricomycetes</taxon>
        <taxon>Hymenochaetales</taxon>
        <taxon>Hymenochaetaceae</taxon>
        <taxon>Phellinidium</taxon>
    </lineage>
</organism>
<evidence type="ECO:0008006" key="7">
    <source>
        <dbReference type="Google" id="ProtNLM"/>
    </source>
</evidence>
<keyword evidence="6" id="KW-1185">Reference proteome</keyword>
<keyword evidence="4" id="KW-0472">Membrane</keyword>
<evidence type="ECO:0000313" key="5">
    <source>
        <dbReference type="EMBL" id="THH03891.1"/>
    </source>
</evidence>
<proteinExistence type="inferred from homology"/>
<dbReference type="GO" id="GO:0016491">
    <property type="term" value="F:oxidoreductase activity"/>
    <property type="evidence" value="ECO:0007669"/>
    <property type="project" value="UniProtKB-KW"/>
</dbReference>
<dbReference type="PANTHER" id="PTHR24320:SF236">
    <property type="entry name" value="SHORT-CHAIN DEHYDROGENASE-RELATED"/>
    <property type="match status" value="1"/>
</dbReference>
<dbReference type="OrthoDB" id="191139at2759"/>
<keyword evidence="4" id="KW-0812">Transmembrane</keyword>
<evidence type="ECO:0000256" key="1">
    <source>
        <dbReference type="ARBA" id="ARBA00006484"/>
    </source>
</evidence>
<protein>
    <recommendedName>
        <fullName evidence="7">NAD(P)-binding protein</fullName>
    </recommendedName>
</protein>
<keyword evidence="4" id="KW-1133">Transmembrane helix</keyword>